<accession>A0ABT1RN65</accession>
<organism evidence="2 3">
    <name type="scientific">Anaerovorax odorimutans</name>
    <dbReference type="NCBI Taxonomy" id="109327"/>
    <lineage>
        <taxon>Bacteria</taxon>
        <taxon>Bacillati</taxon>
        <taxon>Bacillota</taxon>
        <taxon>Clostridia</taxon>
        <taxon>Peptostreptococcales</taxon>
        <taxon>Anaerovoracaceae</taxon>
        <taxon>Anaerovorax</taxon>
    </lineage>
</organism>
<evidence type="ECO:0000313" key="2">
    <source>
        <dbReference type="EMBL" id="MCQ4636614.1"/>
    </source>
</evidence>
<name>A0ABT1RN65_9FIRM</name>
<comment type="caution">
    <text evidence="2">The sequence shown here is derived from an EMBL/GenBank/DDBJ whole genome shotgun (WGS) entry which is preliminary data.</text>
</comment>
<evidence type="ECO:0000256" key="1">
    <source>
        <dbReference type="SAM" id="SignalP"/>
    </source>
</evidence>
<sequence length="258" mass="29136">MSRTKKHAALIIAMIMAFTVIPGAIMVDTASADTKLSKPKLTNHAASSTSIKNTWKKVKDAKGYEVYRATKEKGKFKKVKTIKSGKTVSWANKKLKKNKNYFYKVRAYQTINGKKEYSKFSNVEWAVPTNAPNWEYSMSSKKKTTNKFKLQITNKSRYKMAFTKDGAVFKDENALYAMESLTPEQLTNIDELAAIGSYKAIAAKKTVKPGKTVTLTYKTSRKVSYSSKSLVSGEFKYNKKAYALYAGWDFGSFCERIQ</sequence>
<dbReference type="SUPFAM" id="SSF49265">
    <property type="entry name" value="Fibronectin type III"/>
    <property type="match status" value="1"/>
</dbReference>
<dbReference type="RefSeq" id="WP_256131810.1">
    <property type="nucleotide sequence ID" value="NZ_JANFXK010000007.1"/>
</dbReference>
<feature type="signal peptide" evidence="1">
    <location>
        <begin position="1"/>
        <end position="32"/>
    </location>
</feature>
<gene>
    <name evidence="2" type="ORF">NE619_07720</name>
</gene>
<evidence type="ECO:0008006" key="4">
    <source>
        <dbReference type="Google" id="ProtNLM"/>
    </source>
</evidence>
<keyword evidence="1" id="KW-0732">Signal</keyword>
<evidence type="ECO:0000313" key="3">
    <source>
        <dbReference type="Proteomes" id="UP001524502"/>
    </source>
</evidence>
<keyword evidence="3" id="KW-1185">Reference proteome</keyword>
<dbReference type="InterPro" id="IPR013783">
    <property type="entry name" value="Ig-like_fold"/>
</dbReference>
<feature type="chain" id="PRO_5046979078" description="Fibronectin type-III domain-containing protein" evidence="1">
    <location>
        <begin position="33"/>
        <end position="258"/>
    </location>
</feature>
<reference evidence="2 3" key="1">
    <citation type="submission" date="2022-06" db="EMBL/GenBank/DDBJ databases">
        <title>Isolation of gut microbiota from human fecal samples.</title>
        <authorList>
            <person name="Pamer E.G."/>
            <person name="Barat B."/>
            <person name="Waligurski E."/>
            <person name="Medina S."/>
            <person name="Paddock L."/>
            <person name="Mostad J."/>
        </authorList>
    </citation>
    <scope>NUCLEOTIDE SEQUENCE [LARGE SCALE GENOMIC DNA]</scope>
    <source>
        <strain evidence="2 3">SL.3.17</strain>
    </source>
</reference>
<dbReference type="Proteomes" id="UP001524502">
    <property type="component" value="Unassembled WGS sequence"/>
</dbReference>
<proteinExistence type="predicted"/>
<dbReference type="InterPro" id="IPR036116">
    <property type="entry name" value="FN3_sf"/>
</dbReference>
<protein>
    <recommendedName>
        <fullName evidence="4">Fibronectin type-III domain-containing protein</fullName>
    </recommendedName>
</protein>
<dbReference type="EMBL" id="JANFXK010000007">
    <property type="protein sequence ID" value="MCQ4636614.1"/>
    <property type="molecule type" value="Genomic_DNA"/>
</dbReference>
<dbReference type="Gene3D" id="2.60.40.10">
    <property type="entry name" value="Immunoglobulins"/>
    <property type="match status" value="1"/>
</dbReference>